<feature type="compositionally biased region" description="Low complexity" evidence="11">
    <location>
        <begin position="1170"/>
        <end position="1186"/>
    </location>
</feature>
<dbReference type="GO" id="GO:0005634">
    <property type="term" value="C:nucleus"/>
    <property type="evidence" value="ECO:0000318"/>
    <property type="project" value="GO_Central"/>
</dbReference>
<dbReference type="Proteomes" id="UP000006906">
    <property type="component" value="Chromosome 9"/>
</dbReference>
<evidence type="ECO:0000256" key="2">
    <source>
        <dbReference type="ARBA" id="ARBA00004286"/>
    </source>
</evidence>
<dbReference type="CDD" id="cd19172">
    <property type="entry name" value="SET_SETD2"/>
    <property type="match status" value="1"/>
</dbReference>
<feature type="region of interest" description="Disordered" evidence="11">
    <location>
        <begin position="1104"/>
        <end position="1225"/>
    </location>
</feature>
<evidence type="ECO:0000256" key="1">
    <source>
        <dbReference type="ARBA" id="ARBA00004123"/>
    </source>
</evidence>
<feature type="compositionally biased region" description="Basic and acidic residues" evidence="11">
    <location>
        <begin position="1320"/>
        <end position="1340"/>
    </location>
</feature>
<dbReference type="GO" id="GO:0046975">
    <property type="term" value="F:histone H3K36 methyltransferase activity"/>
    <property type="evidence" value="ECO:0000318"/>
    <property type="project" value="GO_Central"/>
</dbReference>
<sequence>MGRRRSYSDSESETSLSGSPSASDASDTDDSAQQRGRKGEQAEPGETEQNWVLCDSCTKWRRVPAPYANSLDEDASWYCALNPNKAFASCSVPQELTDEQIDAGGDSGGESELDEEEGLKRRRIPAVWQLLKDNVLTHRKRKVQDEDDIMICHCKPVWRGGDGCGPDCINRMLCIECVPGFCPSEDKCTNQMFSKRMYANLEIRRAGAKGFGLFALEDIKAGQFIIEYIGEVLEEDEYQRRKEYYMSVGQRHYYFMNIGNGEVIDACRKGNISRFINHSCEPNCETQKWLVHGELAIGLFAVRDIPKDTELTFDYNFERYGDKPMRCYCKSGGCRKFIGGTQDNFDVSLLPAVETVEDATHDWPPIMLGETDMDPNMRMLLDWRVGTRVDRPKEMGMVTRLERLCKARNVNWTVDYFYNPTFVPVQKQSAQPLILPPELPTAQAVTGKGAGAAQQQTSGGSGKAEKDKPGADSTPAPSTAKSKQQRKAEKAAATATAGKGKASAAKQDKQDKQRAEGGAAAVSKLQLEDGAAAGPGPGSLAQAMAGTPQFRGPKALFKQWKIMQQQDATPAPAVEEKPAAAPSSPPSPRSPRSQSPSPSQRSGGADAEAGLEDEDAEVEVRAAAAAAAKHAPLRKRLKRLPVKKPPPPAPVPEAPQQQNGSAAKASARKQSMDRSASPARSSSPPPAGAGRPLDRPNATGGTSRRGLRSEIDRRLDEVVGATGRLKDPSRQNIIKVLRLFNLCDMGHPNRTFGAAAGGRYLNGGRMGFGDDGGPGASSAGMTARQRARMADLSLLLDVVLKTTSSAAKKDFVTCGLLTQLHQAMGRNTGKEYCVILRKVLRVVEALPLEANDVYSVRSAHGNFADMLRQLSTNADYDVRTKAAALLKKFPPSAVTDQRLLQLMAAPPVRFGGMGRPGMGGMGMGGMGRFPSMMQQQMMQQQMMQQQMLKQQQMMRMKEAQAAAAAAAAAANAGGLPPPPPLGGGAAGSASGEGGAGGGGSADPALARTSSTASFGEGDPSELDGMGGGPMGLPPLGPGAARQRMMAAAAAMGGGRPGMMRNMGPGRQGMGPMGMGPGMGMMGNGMGPGGRPGMGMMGMGPMGMGPSPLGLPPRPPSPASAEAYAGYGSGAGGDDASGSAAKRRKYSHTGLDGADASSFGGPLPGPPPRHPYMGGQQGYGLHHGYPGSYYGRDGMDMDREPPGPPPLPPDLPLPPPPPLLGGLYGRSSSEERDLLGLGLADLPERLGVEQVFALARPRPRPPLLPPLQGTLQPERHLHGQLTDIVALFALGLYGSGNSAWGPRPGAAGAAASGAVAAAEGQEEKGKERAKEGATGSREKDTGAAAANGGDKEKSKGDEGAASAAGGGGEEGEAAATVAAVDQGDAASSLSDMTACCCWSPLVAVDGADVAMSPLVETAAAGTNEALPPPPPLPLPPGVSGNANGPPLGEGGVPLRPLRTTSTMGVAAAAGPSPYHTNSPAAYGGRDGPAPAGLPTGTNSTNSTPTVAGFGGAGGLGGPAAATATAAAAGGSALPPVVPISSLSDWRMPGGAADAAGAAAAGGATPAVARASPHASPEHQGAAAGGAAGQEENIDEWLRPVSTSHLEVWEEPDSSFEAYVADMVRHRLGKYMQPEHPSRVSVQEATALRAKVYREVVAKERRAWEERRSAGVFKPIERHKLESNLKEFVRSTIKRMRDREKEKGGVPAPAAATPVLHGGQHHSHGSHRHGGGHGGAAAGQGANPPTQVTSPSAPAVTPAAAKPVAAALPPAAPAAGQAPSASLPPRPSAPLVPEATEAAIATAEAPTPATAHPVVAAAEPAAQPAEQSNGGDVVAPGDHVMGEVEEEPLTPPEEETRAEAAAVRDVVMAVGS</sequence>
<feature type="region of interest" description="Disordered" evidence="11">
    <location>
        <begin position="974"/>
        <end position="1043"/>
    </location>
</feature>
<keyword evidence="5" id="KW-0808">Transferase</keyword>
<accession>A0A2K3DEA3</accession>
<feature type="domain" description="SET" evidence="12">
    <location>
        <begin position="199"/>
        <end position="316"/>
    </location>
</feature>
<evidence type="ECO:0000256" key="9">
    <source>
        <dbReference type="ARBA" id="ARBA00022833"/>
    </source>
</evidence>
<dbReference type="PROSITE" id="PS51050">
    <property type="entry name" value="ZF_CW"/>
    <property type="match status" value="1"/>
</dbReference>
<dbReference type="PROSITE" id="PS50868">
    <property type="entry name" value="POST_SET"/>
    <property type="match status" value="1"/>
</dbReference>
<dbReference type="GO" id="GO:0032259">
    <property type="term" value="P:methylation"/>
    <property type="evidence" value="ECO:0007669"/>
    <property type="project" value="UniProtKB-KW"/>
</dbReference>
<feature type="domain" description="CW-type" evidence="14">
    <location>
        <begin position="45"/>
        <end position="98"/>
    </location>
</feature>
<dbReference type="Gramene" id="PNW78859">
    <property type="protein sequence ID" value="PNW78859"/>
    <property type="gene ID" value="CHLRE_09g392542v5"/>
</dbReference>
<evidence type="ECO:0000313" key="16">
    <source>
        <dbReference type="EMBL" id="PNW78859.1"/>
    </source>
</evidence>
<dbReference type="SUPFAM" id="SSF82199">
    <property type="entry name" value="SET domain"/>
    <property type="match status" value="1"/>
</dbReference>
<feature type="domain" description="AWS" evidence="15">
    <location>
        <begin position="147"/>
        <end position="197"/>
    </location>
</feature>
<keyword evidence="9" id="KW-0862">Zinc</keyword>
<dbReference type="InterPro" id="IPR003616">
    <property type="entry name" value="Post-SET_dom"/>
</dbReference>
<feature type="region of interest" description="Disordered" evidence="11">
    <location>
        <begin position="1304"/>
        <end position="1368"/>
    </location>
</feature>
<dbReference type="InterPro" id="IPR001214">
    <property type="entry name" value="SET_dom"/>
</dbReference>
<evidence type="ECO:0000256" key="10">
    <source>
        <dbReference type="ARBA" id="ARBA00023242"/>
    </source>
</evidence>
<keyword evidence="17" id="KW-1185">Reference proteome</keyword>
<dbReference type="OrthoDB" id="2422440at2759"/>
<dbReference type="GeneID" id="5720253"/>
<comment type="subcellular location">
    <subcellularLocation>
        <location evidence="2">Chromosome</location>
    </subcellularLocation>
    <subcellularLocation>
        <location evidence="1">Nucleus</location>
    </subcellularLocation>
</comment>
<name>A0A2K3DEA3_CHLRE</name>
<feature type="compositionally biased region" description="Basic residues" evidence="11">
    <location>
        <begin position="1717"/>
        <end position="1729"/>
    </location>
</feature>
<feature type="compositionally biased region" description="Pro residues" evidence="11">
    <location>
        <begin position="643"/>
        <end position="653"/>
    </location>
</feature>
<dbReference type="KEGG" id="cre:CHLRE_09g392542v5"/>
<dbReference type="InterPro" id="IPR011124">
    <property type="entry name" value="Znf_CW"/>
</dbReference>
<dbReference type="Pfam" id="PF17907">
    <property type="entry name" value="AWS"/>
    <property type="match status" value="1"/>
</dbReference>
<organism evidence="16 17">
    <name type="scientific">Chlamydomonas reinhardtii</name>
    <name type="common">Chlamydomonas smithii</name>
    <dbReference type="NCBI Taxonomy" id="3055"/>
    <lineage>
        <taxon>Eukaryota</taxon>
        <taxon>Viridiplantae</taxon>
        <taxon>Chlorophyta</taxon>
        <taxon>core chlorophytes</taxon>
        <taxon>Chlorophyceae</taxon>
        <taxon>CS clade</taxon>
        <taxon>Chlamydomonadales</taxon>
        <taxon>Chlamydomonadaceae</taxon>
        <taxon>Chlamydomonas</taxon>
    </lineage>
</organism>
<feature type="region of interest" description="Disordered" evidence="11">
    <location>
        <begin position="1769"/>
        <end position="1789"/>
    </location>
</feature>
<feature type="compositionally biased region" description="Basic and acidic residues" evidence="11">
    <location>
        <begin position="1348"/>
        <end position="1357"/>
    </location>
</feature>
<feature type="region of interest" description="Disordered" evidence="11">
    <location>
        <begin position="1"/>
        <end position="48"/>
    </location>
</feature>
<evidence type="ECO:0008006" key="18">
    <source>
        <dbReference type="Google" id="ProtNLM"/>
    </source>
</evidence>
<dbReference type="Gene3D" id="2.170.270.10">
    <property type="entry name" value="SET domain"/>
    <property type="match status" value="1"/>
</dbReference>
<dbReference type="ExpressionAtlas" id="A0A2K3DEA3">
    <property type="expression patterns" value="baseline"/>
</dbReference>
<feature type="compositionally biased region" description="Low complexity" evidence="11">
    <location>
        <begin position="444"/>
        <end position="458"/>
    </location>
</feature>
<feature type="compositionally biased region" description="Pro residues" evidence="11">
    <location>
        <begin position="1201"/>
        <end position="1218"/>
    </location>
</feature>
<evidence type="ECO:0000256" key="7">
    <source>
        <dbReference type="ARBA" id="ARBA00022723"/>
    </source>
</evidence>
<keyword evidence="6" id="KW-0949">S-adenosyl-L-methionine</keyword>
<feature type="region of interest" description="Disordered" evidence="11">
    <location>
        <begin position="444"/>
        <end position="520"/>
    </location>
</feature>
<dbReference type="SMART" id="SM00570">
    <property type="entry name" value="AWS"/>
    <property type="match status" value="1"/>
</dbReference>
<feature type="compositionally biased region" description="Low complexity" evidence="11">
    <location>
        <begin position="621"/>
        <end position="630"/>
    </location>
</feature>
<dbReference type="GO" id="GO:0008270">
    <property type="term" value="F:zinc ion binding"/>
    <property type="evidence" value="ECO:0007669"/>
    <property type="project" value="UniProtKB-KW"/>
</dbReference>
<feature type="compositionally biased region" description="Low complexity" evidence="11">
    <location>
        <begin position="13"/>
        <end position="25"/>
    </location>
</feature>
<dbReference type="InterPro" id="IPR006560">
    <property type="entry name" value="AWS_dom"/>
</dbReference>
<evidence type="ECO:0000256" key="4">
    <source>
        <dbReference type="ARBA" id="ARBA00022603"/>
    </source>
</evidence>
<evidence type="ECO:0000259" key="15">
    <source>
        <dbReference type="PROSITE" id="PS51215"/>
    </source>
</evidence>
<evidence type="ECO:0000313" key="17">
    <source>
        <dbReference type="Proteomes" id="UP000006906"/>
    </source>
</evidence>
<feature type="domain" description="Post-SET" evidence="13">
    <location>
        <begin position="323"/>
        <end position="339"/>
    </location>
</feature>
<feature type="compositionally biased region" description="Low complexity" evidence="11">
    <location>
        <begin position="1705"/>
        <end position="1716"/>
    </location>
</feature>
<feature type="compositionally biased region" description="Low complexity" evidence="11">
    <location>
        <begin position="1304"/>
        <end position="1318"/>
    </location>
</feature>
<feature type="region of interest" description="Disordered" evidence="11">
    <location>
        <begin position="1694"/>
        <end position="1755"/>
    </location>
</feature>
<feature type="compositionally biased region" description="Basic residues" evidence="11">
    <location>
        <begin position="631"/>
        <end position="642"/>
    </location>
</feature>
<evidence type="ECO:0000256" key="5">
    <source>
        <dbReference type="ARBA" id="ARBA00022679"/>
    </source>
</evidence>
<proteinExistence type="predicted"/>
<feature type="compositionally biased region" description="Basic and acidic residues" evidence="11">
    <location>
        <begin position="506"/>
        <end position="515"/>
    </location>
</feature>
<dbReference type="Gene3D" id="3.30.40.100">
    <property type="match status" value="1"/>
</dbReference>
<dbReference type="InterPro" id="IPR044437">
    <property type="entry name" value="SETD2/Set2_SET"/>
</dbReference>
<feature type="compositionally biased region" description="Pro residues" evidence="11">
    <location>
        <begin position="1108"/>
        <end position="1117"/>
    </location>
</feature>
<feature type="region of interest" description="Disordered" evidence="11">
    <location>
        <begin position="1420"/>
        <end position="1504"/>
    </location>
</feature>
<feature type="compositionally biased region" description="Low complexity" evidence="11">
    <location>
        <begin position="1769"/>
        <end position="1779"/>
    </location>
</feature>
<feature type="region of interest" description="Disordered" evidence="11">
    <location>
        <begin position="99"/>
        <end position="118"/>
    </location>
</feature>
<dbReference type="SMART" id="SM00317">
    <property type="entry name" value="SET"/>
    <property type="match status" value="1"/>
</dbReference>
<evidence type="ECO:0000256" key="8">
    <source>
        <dbReference type="ARBA" id="ARBA00022771"/>
    </source>
</evidence>
<keyword evidence="4" id="KW-0489">Methyltransferase</keyword>
<dbReference type="InParanoid" id="A0A2K3DEA3"/>
<dbReference type="InterPro" id="IPR046341">
    <property type="entry name" value="SET_dom_sf"/>
</dbReference>
<gene>
    <name evidence="16" type="ORF">CHLRE_09g392542v5</name>
</gene>
<reference evidence="16 17" key="1">
    <citation type="journal article" date="2007" name="Science">
        <title>The Chlamydomonas genome reveals the evolution of key animal and plant functions.</title>
        <authorList>
            <person name="Merchant S.S."/>
            <person name="Prochnik S.E."/>
            <person name="Vallon O."/>
            <person name="Harris E.H."/>
            <person name="Karpowicz S.J."/>
            <person name="Witman G.B."/>
            <person name="Terry A."/>
            <person name="Salamov A."/>
            <person name="Fritz-Laylin L.K."/>
            <person name="Marechal-Drouard L."/>
            <person name="Marshall W.F."/>
            <person name="Qu L.H."/>
            <person name="Nelson D.R."/>
            <person name="Sanderfoot A.A."/>
            <person name="Spalding M.H."/>
            <person name="Kapitonov V.V."/>
            <person name="Ren Q."/>
            <person name="Ferris P."/>
            <person name="Lindquist E."/>
            <person name="Shapiro H."/>
            <person name="Lucas S.M."/>
            <person name="Grimwood J."/>
            <person name="Schmutz J."/>
            <person name="Cardol P."/>
            <person name="Cerutti H."/>
            <person name="Chanfreau G."/>
            <person name="Chen C.L."/>
            <person name="Cognat V."/>
            <person name="Croft M.T."/>
            <person name="Dent R."/>
            <person name="Dutcher S."/>
            <person name="Fernandez E."/>
            <person name="Fukuzawa H."/>
            <person name="Gonzalez-Ballester D."/>
            <person name="Gonzalez-Halphen D."/>
            <person name="Hallmann A."/>
            <person name="Hanikenne M."/>
            <person name="Hippler M."/>
            <person name="Inwood W."/>
            <person name="Jabbari K."/>
            <person name="Kalanon M."/>
            <person name="Kuras R."/>
            <person name="Lefebvre P.A."/>
            <person name="Lemaire S.D."/>
            <person name="Lobanov A.V."/>
            <person name="Lohr M."/>
            <person name="Manuell A."/>
            <person name="Meier I."/>
            <person name="Mets L."/>
            <person name="Mittag M."/>
            <person name="Mittelmeier T."/>
            <person name="Moroney J.V."/>
            <person name="Moseley J."/>
            <person name="Napoli C."/>
            <person name="Nedelcu A.M."/>
            <person name="Niyogi K."/>
            <person name="Novoselov S.V."/>
            <person name="Paulsen I.T."/>
            <person name="Pazour G."/>
            <person name="Purton S."/>
            <person name="Ral J.P."/>
            <person name="Riano-Pachon D.M."/>
            <person name="Riekhof W."/>
            <person name="Rymarquis L."/>
            <person name="Schroda M."/>
            <person name="Stern D."/>
            <person name="Umen J."/>
            <person name="Willows R."/>
            <person name="Wilson N."/>
            <person name="Zimmer S.L."/>
            <person name="Allmer J."/>
            <person name="Balk J."/>
            <person name="Bisova K."/>
            <person name="Chen C.J."/>
            <person name="Elias M."/>
            <person name="Gendler K."/>
            <person name="Hauser C."/>
            <person name="Lamb M.R."/>
            <person name="Ledford H."/>
            <person name="Long J.C."/>
            <person name="Minagawa J."/>
            <person name="Page M.D."/>
            <person name="Pan J."/>
            <person name="Pootakham W."/>
            <person name="Roje S."/>
            <person name="Rose A."/>
            <person name="Stahlberg E."/>
            <person name="Terauchi A.M."/>
            <person name="Yang P."/>
            <person name="Ball S."/>
            <person name="Bowler C."/>
            <person name="Dieckmann C.L."/>
            <person name="Gladyshev V.N."/>
            <person name="Green P."/>
            <person name="Jorgensen R."/>
            <person name="Mayfield S."/>
            <person name="Mueller-Roeber B."/>
            <person name="Rajamani S."/>
            <person name="Sayre R.T."/>
            <person name="Brokstein P."/>
            <person name="Dubchak I."/>
            <person name="Goodstein D."/>
            <person name="Hornick L."/>
            <person name="Huang Y.W."/>
            <person name="Jhaveri J."/>
            <person name="Luo Y."/>
            <person name="Martinez D."/>
            <person name="Ngau W.C."/>
            <person name="Otillar B."/>
            <person name="Poliakov A."/>
            <person name="Porter A."/>
            <person name="Szajkowski L."/>
            <person name="Werner G."/>
            <person name="Zhou K."/>
            <person name="Grigoriev I.V."/>
            <person name="Rokhsar D.S."/>
            <person name="Grossman A.R."/>
        </authorList>
    </citation>
    <scope>NUCLEOTIDE SEQUENCE [LARGE SCALE GENOMIC DNA]</scope>
    <source>
        <strain evidence="17">CC-503</strain>
    </source>
</reference>
<dbReference type="EMBL" id="CM008970">
    <property type="protein sequence ID" value="PNW78859.1"/>
    <property type="molecule type" value="Genomic_DNA"/>
</dbReference>
<dbReference type="RefSeq" id="XP_042921186.1">
    <property type="nucleotide sequence ID" value="XM_043065638.1"/>
</dbReference>
<evidence type="ECO:0000259" key="13">
    <source>
        <dbReference type="PROSITE" id="PS50868"/>
    </source>
</evidence>
<dbReference type="GO" id="GO:0006355">
    <property type="term" value="P:regulation of DNA-templated transcription"/>
    <property type="evidence" value="ECO:0000318"/>
    <property type="project" value="GO_Central"/>
</dbReference>
<evidence type="ECO:0000259" key="12">
    <source>
        <dbReference type="PROSITE" id="PS50280"/>
    </source>
</evidence>
<keyword evidence="10" id="KW-0539">Nucleus</keyword>
<dbReference type="STRING" id="3055.A0A2K3DEA3"/>
<feature type="region of interest" description="Disordered" evidence="11">
    <location>
        <begin position="556"/>
        <end position="709"/>
    </location>
</feature>
<feature type="compositionally biased region" description="Low complexity" evidence="11">
    <location>
        <begin position="491"/>
        <end position="505"/>
    </location>
</feature>
<dbReference type="Pfam" id="PF07496">
    <property type="entry name" value="zf-CW"/>
    <property type="match status" value="1"/>
</dbReference>
<evidence type="ECO:0000256" key="11">
    <source>
        <dbReference type="SAM" id="MobiDB-lite"/>
    </source>
</evidence>
<feature type="compositionally biased region" description="Pro residues" evidence="11">
    <location>
        <begin position="1425"/>
        <end position="1435"/>
    </location>
</feature>
<feature type="compositionally biased region" description="Low complexity" evidence="11">
    <location>
        <begin position="590"/>
        <end position="608"/>
    </location>
</feature>
<dbReference type="PROSITE" id="PS50280">
    <property type="entry name" value="SET"/>
    <property type="match status" value="1"/>
</dbReference>
<evidence type="ECO:0000256" key="3">
    <source>
        <dbReference type="ARBA" id="ARBA00022454"/>
    </source>
</evidence>
<feature type="compositionally biased region" description="Gly residues" evidence="11">
    <location>
        <begin position="982"/>
        <end position="1000"/>
    </location>
</feature>
<dbReference type="Pfam" id="PF00856">
    <property type="entry name" value="SET"/>
    <property type="match status" value="1"/>
</dbReference>
<feature type="region of interest" description="Disordered" evidence="11">
    <location>
        <begin position="1562"/>
        <end position="1588"/>
    </location>
</feature>
<feature type="compositionally biased region" description="Low complexity" evidence="11">
    <location>
        <begin position="1491"/>
        <end position="1504"/>
    </location>
</feature>
<keyword evidence="7" id="KW-0479">Metal-binding</keyword>
<keyword evidence="3" id="KW-0158">Chromosome</keyword>
<protein>
    <recommendedName>
        <fullName evidence="18">Histone methyltransferase</fullName>
    </recommendedName>
</protein>
<dbReference type="PANTHER" id="PTHR22884">
    <property type="entry name" value="SET DOMAIN PROTEINS"/>
    <property type="match status" value="1"/>
</dbReference>
<evidence type="ECO:0000256" key="6">
    <source>
        <dbReference type="ARBA" id="ARBA00022691"/>
    </source>
</evidence>
<dbReference type="PROSITE" id="PS51215">
    <property type="entry name" value="AWS"/>
    <property type="match status" value="1"/>
</dbReference>
<evidence type="ECO:0000259" key="14">
    <source>
        <dbReference type="PROSITE" id="PS51050"/>
    </source>
</evidence>
<keyword evidence="8" id="KW-0863">Zinc-finger</keyword>
<feature type="region of interest" description="Disordered" evidence="11">
    <location>
        <begin position="1816"/>
        <end position="1857"/>
    </location>
</feature>
<dbReference type="GO" id="GO:0000785">
    <property type="term" value="C:chromatin"/>
    <property type="evidence" value="ECO:0000318"/>
    <property type="project" value="GO_Central"/>
</dbReference>
<dbReference type="InterPro" id="IPR050777">
    <property type="entry name" value="SET2_Histone-Lys_MeTrsfase"/>
</dbReference>